<organism evidence="1 2">
    <name type="scientific">Eutrema salsugineum</name>
    <name type="common">Saltwater cress</name>
    <name type="synonym">Sisymbrium salsugineum</name>
    <dbReference type="NCBI Taxonomy" id="72664"/>
    <lineage>
        <taxon>Eukaryota</taxon>
        <taxon>Viridiplantae</taxon>
        <taxon>Streptophyta</taxon>
        <taxon>Embryophyta</taxon>
        <taxon>Tracheophyta</taxon>
        <taxon>Spermatophyta</taxon>
        <taxon>Magnoliopsida</taxon>
        <taxon>eudicotyledons</taxon>
        <taxon>Gunneridae</taxon>
        <taxon>Pentapetalae</taxon>
        <taxon>rosids</taxon>
        <taxon>malvids</taxon>
        <taxon>Brassicales</taxon>
        <taxon>Brassicaceae</taxon>
        <taxon>Eutremeae</taxon>
        <taxon>Eutrema</taxon>
    </lineage>
</organism>
<dbReference type="Gramene" id="ESQ29704">
    <property type="protein sequence ID" value="ESQ29704"/>
    <property type="gene ID" value="EUTSA_v10023959mg"/>
</dbReference>
<proteinExistence type="predicted"/>
<dbReference type="OMA" id="CGVENIM"/>
<protein>
    <submittedName>
        <fullName evidence="1">Uncharacterized protein</fullName>
    </submittedName>
</protein>
<evidence type="ECO:0000313" key="2">
    <source>
        <dbReference type="Proteomes" id="UP000030689"/>
    </source>
</evidence>
<accession>V4KEY3</accession>
<dbReference type="OrthoDB" id="1531937at2759"/>
<keyword evidence="2" id="KW-1185">Reference proteome</keyword>
<dbReference type="Proteomes" id="UP000030689">
    <property type="component" value="Unassembled WGS sequence"/>
</dbReference>
<dbReference type="eggNOG" id="ENOG502R1TZ">
    <property type="taxonomic scope" value="Eukaryota"/>
</dbReference>
<evidence type="ECO:0000313" key="1">
    <source>
        <dbReference type="EMBL" id="ESQ29704.1"/>
    </source>
</evidence>
<gene>
    <name evidence="1" type="ORF">EUTSA_v10023959mg</name>
</gene>
<sequence>MLFLLLHKKIESKEQEHPHNICGRFYDFLVKLLATQALKKVALGDPSTLGTVERKEQNSDIASNMVCDVGKNIEKNEVLSVDGEQLELRVPKEKAPRKIVSIKEEVDKIPISSKRIKRKTSKGSFGPFEHEVMPIKPLKSILRKNSGVSNNL</sequence>
<dbReference type="AlphaFoldDB" id="V4KEY3"/>
<name>V4KEY3_EUTSA</name>
<dbReference type="KEGG" id="eus:EUTSA_v10023959mg"/>
<reference evidence="1 2" key="1">
    <citation type="journal article" date="2013" name="Front. Plant Sci.">
        <title>The Reference Genome of the Halophytic Plant Eutrema salsugineum.</title>
        <authorList>
            <person name="Yang R."/>
            <person name="Jarvis D.E."/>
            <person name="Chen H."/>
            <person name="Beilstein M.A."/>
            <person name="Grimwood J."/>
            <person name="Jenkins J."/>
            <person name="Shu S."/>
            <person name="Prochnik S."/>
            <person name="Xin M."/>
            <person name="Ma C."/>
            <person name="Schmutz J."/>
            <person name="Wing R.A."/>
            <person name="Mitchell-Olds T."/>
            <person name="Schumaker K.S."/>
            <person name="Wang X."/>
        </authorList>
    </citation>
    <scope>NUCLEOTIDE SEQUENCE [LARGE SCALE GENOMIC DNA]</scope>
</reference>
<dbReference type="EMBL" id="KI517881">
    <property type="protein sequence ID" value="ESQ29704.1"/>
    <property type="molecule type" value="Genomic_DNA"/>
</dbReference>